<accession>A0A9D7QLY7</accession>
<dbReference type="SUPFAM" id="SSF52091">
    <property type="entry name" value="SpoIIaa-like"/>
    <property type="match status" value="1"/>
</dbReference>
<evidence type="ECO:0000259" key="1">
    <source>
        <dbReference type="Pfam" id="PF13466"/>
    </source>
</evidence>
<dbReference type="Gene3D" id="3.30.750.24">
    <property type="entry name" value="STAS domain"/>
    <property type="match status" value="1"/>
</dbReference>
<dbReference type="InterPro" id="IPR036513">
    <property type="entry name" value="STAS_dom_sf"/>
</dbReference>
<dbReference type="EMBL" id="JADKBR010000001">
    <property type="protein sequence ID" value="MBK8889385.1"/>
    <property type="molecule type" value="Genomic_DNA"/>
</dbReference>
<proteinExistence type="predicted"/>
<organism evidence="2 3">
    <name type="scientific">Candidatus Dechloromonas phosphorivorans</name>
    <dbReference type="NCBI Taxonomy" id="2899244"/>
    <lineage>
        <taxon>Bacteria</taxon>
        <taxon>Pseudomonadati</taxon>
        <taxon>Pseudomonadota</taxon>
        <taxon>Betaproteobacteria</taxon>
        <taxon>Rhodocyclales</taxon>
        <taxon>Azonexaceae</taxon>
        <taxon>Dechloromonas</taxon>
    </lineage>
</organism>
<dbReference type="InterPro" id="IPR058548">
    <property type="entry name" value="MlaB-like_STAS"/>
</dbReference>
<reference evidence="3" key="1">
    <citation type="journal article" date="2021" name="Nat. Commun.">
        <title>Connecting structure to function with the recovery of over 1000 high-quality metagenome-assembled genomes from activated sludge using long-read sequencing.</title>
        <authorList>
            <person name="Singleton C.M."/>
            <person name="Petriglieri F."/>
            <person name="Kristensen J.M."/>
            <person name="Kirkegaard R.H."/>
            <person name="Michaelsen T.Y."/>
            <person name="Andersen M.H."/>
            <person name="Kondrotaite Z."/>
            <person name="Karst S.M."/>
            <person name="Dueholm M.S."/>
            <person name="Nielsen P.H."/>
            <person name="Albertsen M."/>
        </authorList>
    </citation>
    <scope>NUCLEOTIDE SEQUENCE [LARGE SCALE GENOMIC DNA]</scope>
</reference>
<evidence type="ECO:0000313" key="3">
    <source>
        <dbReference type="Proteomes" id="UP000808146"/>
    </source>
</evidence>
<evidence type="ECO:0000313" key="2">
    <source>
        <dbReference type="EMBL" id="MBK8889385.1"/>
    </source>
</evidence>
<sequence length="93" mass="10235">MIEREAQRLMVKVPMVMANARNLLEAGRAALQPGEQIFDFKQVGDADSSAIAVMLGWLRVASRSRSTVRFAHIPPGVRCLAELYGVTELLPLV</sequence>
<dbReference type="Proteomes" id="UP000808146">
    <property type="component" value="Unassembled WGS sequence"/>
</dbReference>
<dbReference type="CDD" id="cd07043">
    <property type="entry name" value="STAS_anti-anti-sigma_factors"/>
    <property type="match status" value="1"/>
</dbReference>
<feature type="domain" description="MlaB-like STAS" evidence="1">
    <location>
        <begin position="17"/>
        <end position="86"/>
    </location>
</feature>
<dbReference type="AlphaFoldDB" id="A0A9D7QLY7"/>
<name>A0A9D7QLY7_9RHOO</name>
<protein>
    <submittedName>
        <fullName evidence="2">STAS domain-containing protein</fullName>
    </submittedName>
</protein>
<dbReference type="Pfam" id="PF13466">
    <property type="entry name" value="STAS_2"/>
    <property type="match status" value="1"/>
</dbReference>
<gene>
    <name evidence="2" type="ORF">IPN75_02840</name>
</gene>
<comment type="caution">
    <text evidence="2">The sequence shown here is derived from an EMBL/GenBank/DDBJ whole genome shotgun (WGS) entry which is preliminary data.</text>
</comment>